<evidence type="ECO:0000313" key="1">
    <source>
        <dbReference type="EMBL" id="MFD2565027.1"/>
    </source>
</evidence>
<dbReference type="EMBL" id="JBHULE010000035">
    <property type="protein sequence ID" value="MFD2565027.1"/>
    <property type="molecule type" value="Genomic_DNA"/>
</dbReference>
<reference evidence="2" key="1">
    <citation type="journal article" date="2019" name="Int. J. Syst. Evol. Microbiol.">
        <title>The Global Catalogue of Microorganisms (GCM) 10K type strain sequencing project: providing services to taxonomists for standard genome sequencing and annotation.</title>
        <authorList>
            <consortium name="The Broad Institute Genomics Platform"/>
            <consortium name="The Broad Institute Genome Sequencing Center for Infectious Disease"/>
            <person name="Wu L."/>
            <person name="Ma J."/>
        </authorList>
    </citation>
    <scope>NUCLEOTIDE SEQUENCE [LARGE SCALE GENOMIC DNA]</scope>
    <source>
        <strain evidence="2">KCTC 52274</strain>
    </source>
</reference>
<gene>
    <name evidence="1" type="ORF">ACFSR1_20280</name>
</gene>
<keyword evidence="2" id="KW-1185">Reference proteome</keyword>
<evidence type="ECO:0000313" key="2">
    <source>
        <dbReference type="Proteomes" id="UP001597319"/>
    </source>
</evidence>
<evidence type="ECO:0008006" key="3">
    <source>
        <dbReference type="Google" id="ProtNLM"/>
    </source>
</evidence>
<dbReference type="Proteomes" id="UP001597319">
    <property type="component" value="Unassembled WGS sequence"/>
</dbReference>
<proteinExistence type="predicted"/>
<sequence length="277" mass="29737">MKKLFKIFLVVMTATVFFSCEDDEKNQITDTVNAPWAYFTEISSPVINVLDLEGSAYEGRIVDGFGTIASYEMRVNRNGGAFVPFRTITEFPFDLRVTATDLADALGLTLADLGPGDKFDFLVTITDTNGLVFDGEDELQFLGDISNPGLAQALRYTTFISCPFVSSEIGGIYEIQPGGTAGLFAAGSQFEVIAGPGDNQYSIVDFGDPAFNSNLVINVDPATGISIPSGDQLYDFGFSLNPAESNAGFTFSCSGNIVLTAFSYTCCGNFPLVMSKI</sequence>
<comment type="caution">
    <text evidence="1">The sequence shown here is derived from an EMBL/GenBank/DDBJ whole genome shotgun (WGS) entry which is preliminary data.</text>
</comment>
<name>A0ABW5LNQ3_9FLAO</name>
<dbReference type="PROSITE" id="PS51257">
    <property type="entry name" value="PROKAR_LIPOPROTEIN"/>
    <property type="match status" value="1"/>
</dbReference>
<accession>A0ABW5LNQ3</accession>
<organism evidence="1 2">
    <name type="scientific">Aquimarina rubra</name>
    <dbReference type="NCBI Taxonomy" id="1920033"/>
    <lineage>
        <taxon>Bacteria</taxon>
        <taxon>Pseudomonadati</taxon>
        <taxon>Bacteroidota</taxon>
        <taxon>Flavobacteriia</taxon>
        <taxon>Flavobacteriales</taxon>
        <taxon>Flavobacteriaceae</taxon>
        <taxon>Aquimarina</taxon>
    </lineage>
</organism>
<dbReference type="RefSeq" id="WP_378294876.1">
    <property type="nucleotide sequence ID" value="NZ_JBHULE010000035.1"/>
</dbReference>
<protein>
    <recommendedName>
        <fullName evidence="3">DUF4397 domain-containing protein</fullName>
    </recommendedName>
</protein>